<dbReference type="WBParaSite" id="HPLM_0000740001-mRNA-1">
    <property type="protein sequence ID" value="HPLM_0000740001-mRNA-1"/>
    <property type="gene ID" value="HPLM_0000740001"/>
</dbReference>
<keyword evidence="1" id="KW-0812">Transmembrane</keyword>
<evidence type="ECO:0000313" key="2">
    <source>
        <dbReference type="WBParaSite" id="HPLM_0000740001-mRNA-1"/>
    </source>
</evidence>
<keyword evidence="1" id="KW-0472">Membrane</keyword>
<evidence type="ECO:0000256" key="1">
    <source>
        <dbReference type="SAM" id="Phobius"/>
    </source>
</evidence>
<proteinExistence type="predicted"/>
<organism evidence="2">
    <name type="scientific">Haemonchus placei</name>
    <name type="common">Barber's pole worm</name>
    <dbReference type="NCBI Taxonomy" id="6290"/>
    <lineage>
        <taxon>Eukaryota</taxon>
        <taxon>Metazoa</taxon>
        <taxon>Ecdysozoa</taxon>
        <taxon>Nematoda</taxon>
        <taxon>Chromadorea</taxon>
        <taxon>Rhabditida</taxon>
        <taxon>Rhabditina</taxon>
        <taxon>Rhabditomorpha</taxon>
        <taxon>Strongyloidea</taxon>
        <taxon>Trichostrongylidae</taxon>
        <taxon>Haemonchus</taxon>
    </lineage>
</organism>
<reference evidence="2" key="1">
    <citation type="submission" date="2016-04" db="UniProtKB">
        <authorList>
            <consortium name="WormBaseParasite"/>
        </authorList>
    </citation>
    <scope>IDENTIFICATION</scope>
</reference>
<feature type="transmembrane region" description="Helical" evidence="1">
    <location>
        <begin position="192"/>
        <end position="212"/>
    </location>
</feature>
<protein>
    <submittedName>
        <fullName evidence="2">CIA30 domain-containing protein</fullName>
    </submittedName>
</protein>
<accession>A0A158QM04</accession>
<dbReference type="AlphaFoldDB" id="A0A158QM04"/>
<keyword evidence="1" id="KW-1133">Transmembrane helix</keyword>
<name>A0A158QM04_HAEPC</name>
<sequence length="214" mass="22932">LDIPRRALSVAHRSRSASVSESSENSTAKVSDGTVAAVSAGGDFDLLAAFPIEGVLGDWTARELDADFTSGGAITKAGASGPIRILSRGILTVSFGAVAFEVEGFDSTTFCFTCASFDSLDDNEVRTGADGPAQFAPTPNFSFIRTPFEVTATSSGDASCFSFLLCNFLCPFDRSFSFRCFTLPMCSLCRSFFFFLCFLCFFSPSFTLFSLFSI</sequence>